<dbReference type="PANTHER" id="PTHR42852:SF13">
    <property type="entry name" value="PROTEIN DIPZ"/>
    <property type="match status" value="1"/>
</dbReference>
<keyword evidence="4" id="KW-1185">Reference proteome</keyword>
<sequence>MQQRRFIPFLLASLLVLAFNFAGLKAHSQETANHTYMPEWTLYTEDGKKIQSLDYKGKPLILHFWATWCPFCKRLQPGLDALEKKYSDRGLKVLAVSLQEESGAKPQTELRARGLDLLTVVNGESLGIEQLNIQGTPTTIFVSPDGKILGSTMQSDPNDPKWESVAEYLVNLAADQNKE</sequence>
<dbReference type="PANTHER" id="PTHR42852">
    <property type="entry name" value="THIOL:DISULFIDE INTERCHANGE PROTEIN DSBE"/>
    <property type="match status" value="1"/>
</dbReference>
<dbReference type="Pfam" id="PF00578">
    <property type="entry name" value="AhpC-TSA"/>
    <property type="match status" value="1"/>
</dbReference>
<dbReference type="EMBL" id="JBHRSW010000023">
    <property type="protein sequence ID" value="MFC3122509.1"/>
    <property type="molecule type" value="Genomic_DNA"/>
</dbReference>
<dbReference type="SUPFAM" id="SSF52833">
    <property type="entry name" value="Thioredoxin-like"/>
    <property type="match status" value="1"/>
</dbReference>
<dbReference type="RefSeq" id="WP_376920642.1">
    <property type="nucleotide sequence ID" value="NZ_JBHRSW010000023.1"/>
</dbReference>
<dbReference type="CDD" id="cd02966">
    <property type="entry name" value="TlpA_like_family"/>
    <property type="match status" value="1"/>
</dbReference>
<evidence type="ECO:0000313" key="3">
    <source>
        <dbReference type="EMBL" id="MFC3122509.1"/>
    </source>
</evidence>
<feature type="chain" id="PRO_5046751924" evidence="1">
    <location>
        <begin position="29"/>
        <end position="179"/>
    </location>
</feature>
<organism evidence="3 4">
    <name type="scientific">Agaribacter flavus</name>
    <dbReference type="NCBI Taxonomy" id="1902781"/>
    <lineage>
        <taxon>Bacteria</taxon>
        <taxon>Pseudomonadati</taxon>
        <taxon>Pseudomonadota</taxon>
        <taxon>Gammaproteobacteria</taxon>
        <taxon>Alteromonadales</taxon>
        <taxon>Alteromonadaceae</taxon>
        <taxon>Agaribacter</taxon>
    </lineage>
</organism>
<evidence type="ECO:0000313" key="4">
    <source>
        <dbReference type="Proteomes" id="UP001595478"/>
    </source>
</evidence>
<dbReference type="Proteomes" id="UP001595478">
    <property type="component" value="Unassembled WGS sequence"/>
</dbReference>
<dbReference type="InterPro" id="IPR013766">
    <property type="entry name" value="Thioredoxin_domain"/>
</dbReference>
<feature type="domain" description="Thioredoxin" evidence="2">
    <location>
        <begin position="31"/>
        <end position="174"/>
    </location>
</feature>
<reference evidence="4" key="1">
    <citation type="journal article" date="2019" name="Int. J. Syst. Evol. Microbiol.">
        <title>The Global Catalogue of Microorganisms (GCM) 10K type strain sequencing project: providing services to taxonomists for standard genome sequencing and annotation.</title>
        <authorList>
            <consortium name="The Broad Institute Genomics Platform"/>
            <consortium name="The Broad Institute Genome Sequencing Center for Infectious Disease"/>
            <person name="Wu L."/>
            <person name="Ma J."/>
        </authorList>
    </citation>
    <scope>NUCLEOTIDE SEQUENCE [LARGE SCALE GENOMIC DNA]</scope>
    <source>
        <strain evidence="4">KCTC 52473</strain>
    </source>
</reference>
<evidence type="ECO:0000256" key="1">
    <source>
        <dbReference type="SAM" id="SignalP"/>
    </source>
</evidence>
<dbReference type="Gene3D" id="3.40.30.10">
    <property type="entry name" value="Glutaredoxin"/>
    <property type="match status" value="1"/>
</dbReference>
<evidence type="ECO:0000259" key="2">
    <source>
        <dbReference type="PROSITE" id="PS51352"/>
    </source>
</evidence>
<feature type="signal peptide" evidence="1">
    <location>
        <begin position="1"/>
        <end position="28"/>
    </location>
</feature>
<protein>
    <submittedName>
        <fullName evidence="3">TlpA family protein disulfide reductase</fullName>
    </submittedName>
</protein>
<dbReference type="PROSITE" id="PS51352">
    <property type="entry name" value="THIOREDOXIN_2"/>
    <property type="match status" value="1"/>
</dbReference>
<dbReference type="InterPro" id="IPR050553">
    <property type="entry name" value="Thioredoxin_ResA/DsbE_sf"/>
</dbReference>
<dbReference type="InterPro" id="IPR036249">
    <property type="entry name" value="Thioredoxin-like_sf"/>
</dbReference>
<keyword evidence="1" id="KW-0732">Signal</keyword>
<gene>
    <name evidence="3" type="ORF">ACFOHL_12840</name>
</gene>
<proteinExistence type="predicted"/>
<accession>A0ABV7FQA2</accession>
<comment type="caution">
    <text evidence="3">The sequence shown here is derived from an EMBL/GenBank/DDBJ whole genome shotgun (WGS) entry which is preliminary data.</text>
</comment>
<name>A0ABV7FQA2_9ALTE</name>
<dbReference type="InterPro" id="IPR000866">
    <property type="entry name" value="AhpC/TSA"/>
</dbReference>